<accession>A0A812EHS2</accession>
<evidence type="ECO:0000256" key="2">
    <source>
        <dbReference type="ARBA" id="ARBA00007881"/>
    </source>
</evidence>
<sequence length="344" mass="37016">MLRQQLTVAHHMGSSTVSPGPHSMGGQSSPSVYFGLSRRGSLSSLAESDLVQTTPKFVKDTSKFWYKPTISREEAIIMLKDKRPGTFVVRDSNSFPGAFGLALKVATVPPNVQTKAGADPASELVRHFLIEPTPKGVRLRGCSNEPVFGSLAALVYQHSITPLALPYKLVLPESDPAGEVSNPESPHSSEVPSSAAALLAQGAACNVLYLNTVDTESLTGPQAVAKAAKVTFSTDPIPKTTVVHFKVSSQGITLTDNNRKLFFRRHYPVTAVTYCGIDPEDRRWTKSNVPGAPTEAKIFGFIARKQGGVSDNACHLFAELDPEQPAFAIVNFVTKVMVGQNKVK</sequence>
<protein>
    <submittedName>
        <fullName evidence="11">TNS</fullName>
    </submittedName>
</protein>
<feature type="compositionally biased region" description="Polar residues" evidence="9">
    <location>
        <begin position="1"/>
        <end position="18"/>
    </location>
</feature>
<dbReference type="Pfam" id="PF08416">
    <property type="entry name" value="PTB"/>
    <property type="match status" value="1"/>
</dbReference>
<evidence type="ECO:0000256" key="1">
    <source>
        <dbReference type="ARBA" id="ARBA00004246"/>
    </source>
</evidence>
<evidence type="ECO:0000256" key="8">
    <source>
        <dbReference type="PROSITE-ProRule" id="PRU00191"/>
    </source>
</evidence>
<dbReference type="Gene3D" id="3.30.505.10">
    <property type="entry name" value="SH2 domain"/>
    <property type="match status" value="1"/>
</dbReference>
<keyword evidence="12" id="KW-1185">Reference proteome</keyword>
<keyword evidence="6" id="KW-0965">Cell junction</keyword>
<dbReference type="SMART" id="SM00252">
    <property type="entry name" value="SH2"/>
    <property type="match status" value="1"/>
</dbReference>
<feature type="region of interest" description="Disordered" evidence="9">
    <location>
        <begin position="1"/>
        <end position="28"/>
    </location>
</feature>
<dbReference type="PANTHER" id="PTHR45734:SF10">
    <property type="entry name" value="BLISTERY, ISOFORM A"/>
    <property type="match status" value="1"/>
</dbReference>
<comment type="caution">
    <text evidence="11">The sequence shown here is derived from an EMBL/GenBank/DDBJ whole genome shotgun (WGS) entry which is preliminary data.</text>
</comment>
<dbReference type="PROSITE" id="PS50001">
    <property type="entry name" value="SH2"/>
    <property type="match status" value="1"/>
</dbReference>
<dbReference type="AlphaFoldDB" id="A0A812EHS2"/>
<reference evidence="11" key="1">
    <citation type="submission" date="2021-01" db="EMBL/GenBank/DDBJ databases">
        <authorList>
            <person name="Li R."/>
            <person name="Bekaert M."/>
        </authorList>
    </citation>
    <scope>NUCLEOTIDE SEQUENCE</scope>
    <source>
        <strain evidence="11">Farmed</strain>
    </source>
</reference>
<keyword evidence="7 8" id="KW-0727">SH2 domain</keyword>
<comment type="similarity">
    <text evidence="2">Belongs to the PTEN phosphatase protein family.</text>
</comment>
<name>A0A812EHS2_ACAPH</name>
<dbReference type="FunFam" id="3.30.505.10:FF:000002">
    <property type="entry name" value="Tensin 1"/>
    <property type="match status" value="1"/>
</dbReference>
<organism evidence="11 12">
    <name type="scientific">Acanthosepion pharaonis</name>
    <name type="common">Pharaoh cuttlefish</name>
    <name type="synonym">Sepia pharaonis</name>
    <dbReference type="NCBI Taxonomy" id="158019"/>
    <lineage>
        <taxon>Eukaryota</taxon>
        <taxon>Metazoa</taxon>
        <taxon>Spiralia</taxon>
        <taxon>Lophotrochozoa</taxon>
        <taxon>Mollusca</taxon>
        <taxon>Cephalopoda</taxon>
        <taxon>Coleoidea</taxon>
        <taxon>Decapodiformes</taxon>
        <taxon>Sepiida</taxon>
        <taxon>Sepiina</taxon>
        <taxon>Sepiidae</taxon>
        <taxon>Acanthosepion</taxon>
    </lineage>
</organism>
<dbReference type="InterPro" id="IPR051484">
    <property type="entry name" value="Tensin_PTEN_phosphatase"/>
</dbReference>
<evidence type="ECO:0000313" key="11">
    <source>
        <dbReference type="EMBL" id="CAE1326077.1"/>
    </source>
</evidence>
<evidence type="ECO:0000256" key="4">
    <source>
        <dbReference type="ARBA" id="ARBA00022801"/>
    </source>
</evidence>
<dbReference type="GO" id="GO:0004721">
    <property type="term" value="F:phosphoprotein phosphatase activity"/>
    <property type="evidence" value="ECO:0007669"/>
    <property type="project" value="UniProtKB-KW"/>
</dbReference>
<dbReference type="SMART" id="SM00462">
    <property type="entry name" value="PTB"/>
    <property type="match status" value="1"/>
</dbReference>
<dbReference type="PRINTS" id="PR00401">
    <property type="entry name" value="SH2DOMAIN"/>
</dbReference>
<dbReference type="Proteomes" id="UP000597762">
    <property type="component" value="Unassembled WGS sequence"/>
</dbReference>
<dbReference type="Gene3D" id="2.30.29.30">
    <property type="entry name" value="Pleckstrin-homology domain (PH domain)/Phosphotyrosine-binding domain (PTB)"/>
    <property type="match status" value="1"/>
</dbReference>
<dbReference type="InterPro" id="IPR035012">
    <property type="entry name" value="Tensin-like_SH2"/>
</dbReference>
<dbReference type="SUPFAM" id="SSF55550">
    <property type="entry name" value="SH2 domain"/>
    <property type="match status" value="1"/>
</dbReference>
<feature type="domain" description="SH2" evidence="10">
    <location>
        <begin position="65"/>
        <end position="173"/>
    </location>
</feature>
<evidence type="ECO:0000256" key="5">
    <source>
        <dbReference type="ARBA" id="ARBA00022912"/>
    </source>
</evidence>
<evidence type="ECO:0000256" key="7">
    <source>
        <dbReference type="ARBA" id="ARBA00022999"/>
    </source>
</evidence>
<evidence type="ECO:0000256" key="6">
    <source>
        <dbReference type="ARBA" id="ARBA00022949"/>
    </source>
</evidence>
<dbReference type="PANTHER" id="PTHR45734">
    <property type="entry name" value="TENSIN"/>
    <property type="match status" value="1"/>
</dbReference>
<dbReference type="GO" id="GO:0005925">
    <property type="term" value="C:focal adhesion"/>
    <property type="evidence" value="ECO:0007669"/>
    <property type="project" value="UniProtKB-SubCell"/>
</dbReference>
<gene>
    <name evidence="11" type="ORF">SPHA_75639</name>
</gene>
<evidence type="ECO:0000256" key="9">
    <source>
        <dbReference type="SAM" id="MobiDB-lite"/>
    </source>
</evidence>
<dbReference type="FunFam" id="2.30.29.30:FF:000039">
    <property type="entry name" value="Tensin 1"/>
    <property type="match status" value="1"/>
</dbReference>
<dbReference type="Pfam" id="PF00017">
    <property type="entry name" value="SH2"/>
    <property type="match status" value="1"/>
</dbReference>
<dbReference type="InterPro" id="IPR013625">
    <property type="entry name" value="PTB"/>
</dbReference>
<dbReference type="InterPro" id="IPR011993">
    <property type="entry name" value="PH-like_dom_sf"/>
</dbReference>
<dbReference type="SUPFAM" id="SSF50729">
    <property type="entry name" value="PH domain-like"/>
    <property type="match status" value="1"/>
</dbReference>
<dbReference type="OrthoDB" id="6273691at2759"/>
<keyword evidence="4" id="KW-0378">Hydrolase</keyword>
<dbReference type="InterPro" id="IPR033929">
    <property type="entry name" value="Tensin_PTB"/>
</dbReference>
<evidence type="ECO:0000313" key="12">
    <source>
        <dbReference type="Proteomes" id="UP000597762"/>
    </source>
</evidence>
<dbReference type="InterPro" id="IPR036860">
    <property type="entry name" value="SH2_dom_sf"/>
</dbReference>
<proteinExistence type="inferred from homology"/>
<keyword evidence="5" id="KW-0904">Protein phosphatase</keyword>
<dbReference type="EMBL" id="CAHIKZ030005467">
    <property type="protein sequence ID" value="CAE1326077.1"/>
    <property type="molecule type" value="Genomic_DNA"/>
</dbReference>
<dbReference type="CDD" id="cd09927">
    <property type="entry name" value="SH2_Tensin_like"/>
    <property type="match status" value="1"/>
</dbReference>
<evidence type="ECO:0000256" key="3">
    <source>
        <dbReference type="ARBA" id="ARBA00022553"/>
    </source>
</evidence>
<evidence type="ECO:0000259" key="10">
    <source>
        <dbReference type="PROSITE" id="PS50001"/>
    </source>
</evidence>
<dbReference type="CDD" id="cd01213">
    <property type="entry name" value="PTB_tensin"/>
    <property type="match status" value="1"/>
</dbReference>
<comment type="subcellular location">
    <subcellularLocation>
        <location evidence="1">Cell junction</location>
        <location evidence="1">Focal adhesion</location>
    </subcellularLocation>
</comment>
<dbReference type="InterPro" id="IPR000980">
    <property type="entry name" value="SH2"/>
</dbReference>
<keyword evidence="3" id="KW-0597">Phosphoprotein</keyword>
<dbReference type="InterPro" id="IPR006020">
    <property type="entry name" value="PTB/PI_dom"/>
</dbReference>